<dbReference type="GO" id="GO:0016787">
    <property type="term" value="F:hydrolase activity"/>
    <property type="evidence" value="ECO:0007669"/>
    <property type="project" value="UniProtKB-KW"/>
</dbReference>
<dbReference type="InterPro" id="IPR024729">
    <property type="entry name" value="USP7_ICP0-binding_dom"/>
</dbReference>
<evidence type="ECO:0000313" key="4">
    <source>
        <dbReference type="EMBL" id="KAF3335394.1"/>
    </source>
</evidence>
<evidence type="ECO:0000256" key="1">
    <source>
        <dbReference type="ARBA" id="ARBA00022786"/>
    </source>
</evidence>
<reference evidence="4" key="1">
    <citation type="submission" date="2020-01" db="EMBL/GenBank/DDBJ databases">
        <title>Genome sequence of Kobresia littledalei, the first chromosome-level genome in the family Cyperaceae.</title>
        <authorList>
            <person name="Qu G."/>
        </authorList>
    </citation>
    <scope>NUCLEOTIDE SEQUENCE</scope>
    <source>
        <strain evidence="4">C.B.Clarke</strain>
        <tissue evidence="4">Leaf</tissue>
    </source>
</reference>
<accession>A0A833R538</accession>
<keyword evidence="1" id="KW-0833">Ubl conjugation pathway</keyword>
<dbReference type="EMBL" id="SWLB01000008">
    <property type="protein sequence ID" value="KAF3335394.1"/>
    <property type="molecule type" value="Genomic_DNA"/>
</dbReference>
<gene>
    <name evidence="4" type="ORF">FCM35_KLT19901</name>
</gene>
<dbReference type="Proteomes" id="UP000623129">
    <property type="component" value="Unassembled WGS sequence"/>
</dbReference>
<feature type="region of interest" description="Disordered" evidence="2">
    <location>
        <begin position="19"/>
        <end position="47"/>
    </location>
</feature>
<evidence type="ECO:0000256" key="2">
    <source>
        <dbReference type="SAM" id="MobiDB-lite"/>
    </source>
</evidence>
<proteinExistence type="predicted"/>
<keyword evidence="4" id="KW-0378">Hydrolase</keyword>
<name>A0A833R538_9POAL</name>
<evidence type="ECO:0000313" key="5">
    <source>
        <dbReference type="Proteomes" id="UP000623129"/>
    </source>
</evidence>
<evidence type="ECO:0000259" key="3">
    <source>
        <dbReference type="Pfam" id="PF12436"/>
    </source>
</evidence>
<keyword evidence="5" id="KW-1185">Reference proteome</keyword>
<protein>
    <submittedName>
        <fullName evidence="4">Ubiquitin carboxyl-terminal hydrolase 13-like protein</fullName>
    </submittedName>
</protein>
<dbReference type="Pfam" id="PF12436">
    <property type="entry name" value="USP7_ICP0_bdg"/>
    <property type="match status" value="1"/>
</dbReference>
<dbReference type="GO" id="GO:0140096">
    <property type="term" value="F:catalytic activity, acting on a protein"/>
    <property type="evidence" value="ECO:0007669"/>
    <property type="project" value="UniProtKB-ARBA"/>
</dbReference>
<dbReference type="OrthoDB" id="289038at2759"/>
<comment type="caution">
    <text evidence="4">The sequence shown here is derived from an EMBL/GenBank/DDBJ whole genome shotgun (WGS) entry which is preliminary data.</text>
</comment>
<dbReference type="AlphaFoldDB" id="A0A833R538"/>
<organism evidence="4 5">
    <name type="scientific">Carex littledalei</name>
    <dbReference type="NCBI Taxonomy" id="544730"/>
    <lineage>
        <taxon>Eukaryota</taxon>
        <taxon>Viridiplantae</taxon>
        <taxon>Streptophyta</taxon>
        <taxon>Embryophyta</taxon>
        <taxon>Tracheophyta</taxon>
        <taxon>Spermatophyta</taxon>
        <taxon>Magnoliopsida</taxon>
        <taxon>Liliopsida</taxon>
        <taxon>Poales</taxon>
        <taxon>Cyperaceae</taxon>
        <taxon>Cyperoideae</taxon>
        <taxon>Cariceae</taxon>
        <taxon>Carex</taxon>
        <taxon>Carex subgen. Euthyceras</taxon>
    </lineage>
</organism>
<feature type="domain" description="Ubiquitin carboxyl-terminal hydrolase 7 ICP0-binding" evidence="3">
    <location>
        <begin position="134"/>
        <end position="185"/>
    </location>
</feature>
<feature type="compositionally biased region" description="Polar residues" evidence="2">
    <location>
        <begin position="24"/>
        <end position="43"/>
    </location>
</feature>
<sequence length="208" mass="23136">MVIDQELFQLTMGEDLLWRPTEPESWQETTRHSSFGKASTSAQAEAAPLPHGLTPEALQALGEDGAQVLVYSGSLEGNSAMPHPADTPCSKSAPIGAMVLGTPAAPPVSSIFTLLFTAFKEEVAKEFGIPVQFQRYWLWAKRQNHTYRPHRPLTFLEELQTVGTLREVSNKAHNAEMKLFLEVERGVVMPLKCFKCLFCKFHLGHKVT</sequence>